<gene>
    <name evidence="1" type="ORF">F5148DRAFT_1152867</name>
</gene>
<evidence type="ECO:0000313" key="1">
    <source>
        <dbReference type="EMBL" id="KAI9450289.1"/>
    </source>
</evidence>
<sequence>MSAVEETFREEERRSQWGPSHGTPPGFERVIGEKEMSLNASSSSPEPRTDSGHSGVPITASTNNIPADPNQSFFLTFEFGTGTAPIHSTPLCSSHRGTERHPRSMLSTFDLEVAPALPVAPEAPPGTKPWRRPGTWMTRAIIRPRSNARMTLALVRRQKEAPPPQVRTINKGQAVRSMWVVRGSHESETQSVRPKAPPG</sequence>
<dbReference type="Proteomes" id="UP001207468">
    <property type="component" value="Unassembled WGS sequence"/>
</dbReference>
<name>A0ACC0TV08_9AGAM</name>
<proteinExistence type="predicted"/>
<accession>A0ACC0TV08</accession>
<comment type="caution">
    <text evidence="1">The sequence shown here is derived from an EMBL/GenBank/DDBJ whole genome shotgun (WGS) entry which is preliminary data.</text>
</comment>
<protein>
    <submittedName>
        <fullName evidence="1">Uncharacterized protein</fullName>
    </submittedName>
</protein>
<evidence type="ECO:0000313" key="2">
    <source>
        <dbReference type="Proteomes" id="UP001207468"/>
    </source>
</evidence>
<organism evidence="1 2">
    <name type="scientific">Russula earlei</name>
    <dbReference type="NCBI Taxonomy" id="71964"/>
    <lineage>
        <taxon>Eukaryota</taxon>
        <taxon>Fungi</taxon>
        <taxon>Dikarya</taxon>
        <taxon>Basidiomycota</taxon>
        <taxon>Agaricomycotina</taxon>
        <taxon>Agaricomycetes</taxon>
        <taxon>Russulales</taxon>
        <taxon>Russulaceae</taxon>
        <taxon>Russula</taxon>
    </lineage>
</organism>
<keyword evidence="2" id="KW-1185">Reference proteome</keyword>
<dbReference type="EMBL" id="JAGFNK010000441">
    <property type="protein sequence ID" value="KAI9450289.1"/>
    <property type="molecule type" value="Genomic_DNA"/>
</dbReference>
<reference evidence="1" key="1">
    <citation type="submission" date="2021-03" db="EMBL/GenBank/DDBJ databases">
        <title>Evolutionary priming and transition to the ectomycorrhizal habit in an iconic lineage of mushroom-forming fungi: is preadaptation a requirement?</title>
        <authorList>
            <consortium name="DOE Joint Genome Institute"/>
            <person name="Looney B.P."/>
            <person name="Miyauchi S."/>
            <person name="Morin E."/>
            <person name="Drula E."/>
            <person name="Courty P.E."/>
            <person name="Chicoki N."/>
            <person name="Fauchery L."/>
            <person name="Kohler A."/>
            <person name="Kuo A."/>
            <person name="LaButti K."/>
            <person name="Pangilinan J."/>
            <person name="Lipzen A."/>
            <person name="Riley R."/>
            <person name="Andreopoulos W."/>
            <person name="He G."/>
            <person name="Johnson J."/>
            <person name="Barry K.W."/>
            <person name="Grigoriev I.V."/>
            <person name="Nagy L."/>
            <person name="Hibbett D."/>
            <person name="Henrissat B."/>
            <person name="Matheny P.B."/>
            <person name="Labbe J."/>
            <person name="Martin A.F."/>
        </authorList>
    </citation>
    <scope>NUCLEOTIDE SEQUENCE</scope>
    <source>
        <strain evidence="1">BPL698</strain>
    </source>
</reference>